<keyword evidence="4" id="KW-0233">DNA recombination</keyword>
<dbReference type="RefSeq" id="WP_173947433.1">
    <property type="nucleotide sequence ID" value="NZ_CP102845.1"/>
</dbReference>
<evidence type="ECO:0000256" key="1">
    <source>
        <dbReference type="ARBA" id="ARBA00008857"/>
    </source>
</evidence>
<evidence type="ECO:0000313" key="6">
    <source>
        <dbReference type="EMBL" id="UVF19999.1"/>
    </source>
</evidence>
<dbReference type="PANTHER" id="PTHR30349:SF41">
    <property type="entry name" value="INTEGRASE_RECOMBINASE PROTEIN MJ0367-RELATED"/>
    <property type="match status" value="1"/>
</dbReference>
<evidence type="ECO:0000256" key="4">
    <source>
        <dbReference type="ARBA" id="ARBA00023172"/>
    </source>
</evidence>
<keyword evidence="7" id="KW-1185">Reference proteome</keyword>
<comment type="similarity">
    <text evidence="1">Belongs to the 'phage' integrase family.</text>
</comment>
<sequence length="569" mass="64884">MPRRPEHLQLRGKTYWLRVRVPDELRPILGKLEVRRSLSTSDAAEAKRRVRIERVKVEAEFDDARHKLATSRAAQQPGAGQVFELTEEQVWTLATRWFVQQEKRSAERVFDGRDEEEENRSAALDFVETWDNVSSSVLEESRKLLAEIGIPETQPWPEWRAKLCRAIHAAMIEHERRLINRMTGRNGMALNPVFHSVSAATELKPVSISAVTLADLIKRYERDPTRARPSPKTVLKQEAQHRLFREVIGARTLVAAIDREKARKLLDTVKALPSNATKRFPRRGTEEVLRLAEARSLKPMSVTTANSYMSAFVSLMDFAVKEHLIEKNPATGLRLASDGVRRKDRRLPFTSSDLARIFAAPLYTGCLDDERGYARPGPNRPRRGRFWVPLISLYSGMRLNEVCQLSEDDIIVEDGTDIILIRSDEDGIKRVKTEAGHRFVPIHPELKRLGFMDYVAAVRGEHQPKARLFPELTVASTGYISDNFSKWFANFLDKVGIRDSRKNFHSFRHTFRDALREAEIPQDRVRELGGWSSGSTEDHYGSGTRASTLAREIAKIEYDGLDLGHLAYS</sequence>
<dbReference type="InterPro" id="IPR050090">
    <property type="entry name" value="Tyrosine_recombinase_XerCD"/>
</dbReference>
<gene>
    <name evidence="6" type="ORF">HPT29_002270</name>
</gene>
<dbReference type="InterPro" id="IPR011010">
    <property type="entry name" value="DNA_brk_join_enz"/>
</dbReference>
<dbReference type="InterPro" id="IPR013762">
    <property type="entry name" value="Integrase-like_cat_sf"/>
</dbReference>
<reference evidence="6" key="1">
    <citation type="submission" date="2022-08" db="EMBL/GenBank/DDBJ databases">
        <title>Microvirga terrae sp. nov., isolated from soil.</title>
        <authorList>
            <person name="Kim K.H."/>
            <person name="Seo Y.L."/>
            <person name="Kim J.M."/>
            <person name="Lee J.K."/>
            <person name="Han D.M."/>
            <person name="Jeon C.O."/>
        </authorList>
    </citation>
    <scope>NUCLEOTIDE SEQUENCE</scope>
    <source>
        <strain evidence="6">R24</strain>
    </source>
</reference>
<dbReference type="Pfam" id="PF20172">
    <property type="entry name" value="DUF6538"/>
    <property type="match status" value="1"/>
</dbReference>
<dbReference type="Proteomes" id="UP001017257">
    <property type="component" value="Chromosome"/>
</dbReference>
<accession>A0ABY5RUN0</accession>
<evidence type="ECO:0000313" key="7">
    <source>
        <dbReference type="Proteomes" id="UP001017257"/>
    </source>
</evidence>
<evidence type="ECO:0000259" key="5">
    <source>
        <dbReference type="PROSITE" id="PS51898"/>
    </source>
</evidence>
<feature type="domain" description="Tyr recombinase" evidence="5">
    <location>
        <begin position="342"/>
        <end position="554"/>
    </location>
</feature>
<keyword evidence="2" id="KW-0229">DNA integration</keyword>
<name>A0ABY5RUN0_9HYPH</name>
<proteinExistence type="inferred from homology"/>
<organism evidence="6 7">
    <name type="scientific">Microvirga terrae</name>
    <dbReference type="NCBI Taxonomy" id="2740529"/>
    <lineage>
        <taxon>Bacteria</taxon>
        <taxon>Pseudomonadati</taxon>
        <taxon>Pseudomonadota</taxon>
        <taxon>Alphaproteobacteria</taxon>
        <taxon>Hyphomicrobiales</taxon>
        <taxon>Methylobacteriaceae</taxon>
        <taxon>Microvirga</taxon>
    </lineage>
</organism>
<dbReference type="EMBL" id="CP102845">
    <property type="protein sequence ID" value="UVF19999.1"/>
    <property type="molecule type" value="Genomic_DNA"/>
</dbReference>
<protein>
    <submittedName>
        <fullName evidence="6">Site-specific integrase</fullName>
    </submittedName>
</protein>
<dbReference type="Gene3D" id="1.10.443.10">
    <property type="entry name" value="Intergrase catalytic core"/>
    <property type="match status" value="1"/>
</dbReference>
<keyword evidence="3" id="KW-0238">DNA-binding</keyword>
<dbReference type="InterPro" id="IPR002104">
    <property type="entry name" value="Integrase_catalytic"/>
</dbReference>
<dbReference type="SUPFAM" id="SSF56349">
    <property type="entry name" value="DNA breaking-rejoining enzymes"/>
    <property type="match status" value="1"/>
</dbReference>
<dbReference type="CDD" id="cd01184">
    <property type="entry name" value="INT_C_like_1"/>
    <property type="match status" value="1"/>
</dbReference>
<dbReference type="PANTHER" id="PTHR30349">
    <property type="entry name" value="PHAGE INTEGRASE-RELATED"/>
    <property type="match status" value="1"/>
</dbReference>
<dbReference type="Gene3D" id="1.10.150.130">
    <property type="match status" value="1"/>
</dbReference>
<evidence type="ECO:0000256" key="3">
    <source>
        <dbReference type="ARBA" id="ARBA00023125"/>
    </source>
</evidence>
<dbReference type="PROSITE" id="PS51898">
    <property type="entry name" value="TYR_RECOMBINASE"/>
    <property type="match status" value="1"/>
</dbReference>
<dbReference type="InterPro" id="IPR046668">
    <property type="entry name" value="DUF6538"/>
</dbReference>
<dbReference type="InterPro" id="IPR010998">
    <property type="entry name" value="Integrase_recombinase_N"/>
</dbReference>
<evidence type="ECO:0000256" key="2">
    <source>
        <dbReference type="ARBA" id="ARBA00022908"/>
    </source>
</evidence>
<dbReference type="Pfam" id="PF00589">
    <property type="entry name" value="Phage_integrase"/>
    <property type="match status" value="1"/>
</dbReference>